<dbReference type="Proteomes" id="UP000199055">
    <property type="component" value="Unassembled WGS sequence"/>
</dbReference>
<evidence type="ECO:0000313" key="3">
    <source>
        <dbReference type="EMBL" id="SEQ97898.1"/>
    </source>
</evidence>
<dbReference type="STRING" id="403935.SAMN05216481_12330"/>
<name>A0A1H9KFN4_9ACTN</name>
<evidence type="ECO:0000259" key="2">
    <source>
        <dbReference type="Pfam" id="PF16289"/>
    </source>
</evidence>
<dbReference type="InterPro" id="IPR032557">
    <property type="entry name" value="DUF4935"/>
</dbReference>
<feature type="domain" description="DUF4935" evidence="2">
    <location>
        <begin position="12"/>
        <end position="172"/>
    </location>
</feature>
<feature type="compositionally biased region" description="Acidic residues" evidence="1">
    <location>
        <begin position="507"/>
        <end position="516"/>
    </location>
</feature>
<protein>
    <recommendedName>
        <fullName evidence="2">DUF4935 domain-containing protein</fullName>
    </recommendedName>
</protein>
<dbReference type="AlphaFoldDB" id="A0A1H9KFN4"/>
<evidence type="ECO:0000313" key="4">
    <source>
        <dbReference type="Proteomes" id="UP000199055"/>
    </source>
</evidence>
<evidence type="ECO:0000256" key="1">
    <source>
        <dbReference type="SAM" id="MobiDB-lite"/>
    </source>
</evidence>
<sequence>MMPVSTTEARLIIFDTNAVNLLPPSGPRADIIRKLRQSGHHKVAVPWMVMEELVAHQTKHYPDKYRAVVNTLTKLNEALPWELESSLEPLNLERLVAHWRSAYEEIFEVIDTSGVAARRALSREAMALPPAKATRDRSEGGRDAAVWFSILEYMRENPDEEVCFVTNNTKDFGDGVTYPYPMNEDVRGLEGQLTRLTDFDAVVSKFTKEVSGQDAEAAAEELLQSLSVRKRVARTAVEVLSSPIGFVGLDSAEASVQWHQWLASPEAELLSITDVLGHEVEDSIWYTANTRWLLYGEAVNGDSEDVRYVSCVWEMKVLFSANDGDEAPTLLTPGEPVLPDTADARCMEILKELKARAARMARVLRNQMFHSSGGDLFADAMPTLDVAGALARSLSDVIPRVDLGFAEQIRASMPTLDIATVLDQASIDHILAGLPKPDFSGLLPQVDFSHLVPKVDYSSLFPQADLNQIAAAALAAGIQTPSAGDDDDEDVPVSNVDDSSDPKAEPSDADIPDTDD</sequence>
<organism evidence="3 4">
    <name type="scientific">Streptomyces radiopugnans</name>
    <dbReference type="NCBI Taxonomy" id="403935"/>
    <lineage>
        <taxon>Bacteria</taxon>
        <taxon>Bacillati</taxon>
        <taxon>Actinomycetota</taxon>
        <taxon>Actinomycetes</taxon>
        <taxon>Kitasatosporales</taxon>
        <taxon>Streptomycetaceae</taxon>
        <taxon>Streptomyces</taxon>
    </lineage>
</organism>
<gene>
    <name evidence="3" type="ORF">SAMN05216481_12330</name>
</gene>
<dbReference type="EMBL" id="FOET01000023">
    <property type="protein sequence ID" value="SEQ97898.1"/>
    <property type="molecule type" value="Genomic_DNA"/>
</dbReference>
<accession>A0A1H9KFN4</accession>
<proteinExistence type="predicted"/>
<feature type="region of interest" description="Disordered" evidence="1">
    <location>
        <begin position="480"/>
        <end position="516"/>
    </location>
</feature>
<reference evidence="3 4" key="1">
    <citation type="submission" date="2016-10" db="EMBL/GenBank/DDBJ databases">
        <authorList>
            <person name="de Groot N.N."/>
        </authorList>
    </citation>
    <scope>NUCLEOTIDE SEQUENCE [LARGE SCALE GENOMIC DNA]</scope>
    <source>
        <strain evidence="3 4">CGMCC 4.3519</strain>
    </source>
</reference>
<dbReference type="Pfam" id="PF16289">
    <property type="entry name" value="PIN_12"/>
    <property type="match status" value="1"/>
</dbReference>
<keyword evidence="4" id="KW-1185">Reference proteome</keyword>